<gene>
    <name evidence="2" type="ORF">GCM10025772_04200</name>
</gene>
<evidence type="ECO:0000313" key="2">
    <source>
        <dbReference type="EMBL" id="GAA5187140.1"/>
    </source>
</evidence>
<feature type="transmembrane region" description="Helical" evidence="1">
    <location>
        <begin position="141"/>
        <end position="161"/>
    </location>
</feature>
<evidence type="ECO:0000256" key="1">
    <source>
        <dbReference type="SAM" id="Phobius"/>
    </source>
</evidence>
<sequence>MQNLKDKNKLSLAGLMGAPLLINLVLQVGISDAKGTIDYFVAAAGLAALTGTVLVMLSDVLPQRFKHKLVFLRLWNELPGHRCDKLCFAEPRLVTDELTTSWHHVFGSEIPRKERNSLWYRHIYKPVMDEPQVQSAHQKFLLYRDATSGSLINLLLLVTWSLSGLELPYLGALHPWAIGIQAFFIICTLASAQSYGNRMVVNATVLRTAT</sequence>
<dbReference type="Proteomes" id="UP001501600">
    <property type="component" value="Unassembled WGS sequence"/>
</dbReference>
<name>A0ABP9RU01_9GAMM</name>
<dbReference type="EMBL" id="BAABLF010000004">
    <property type="protein sequence ID" value="GAA5187140.1"/>
    <property type="molecule type" value="Genomic_DNA"/>
</dbReference>
<accession>A0ABP9RU01</accession>
<keyword evidence="1" id="KW-0812">Transmembrane</keyword>
<feature type="transmembrane region" description="Helical" evidence="1">
    <location>
        <begin position="36"/>
        <end position="57"/>
    </location>
</feature>
<feature type="transmembrane region" description="Helical" evidence="1">
    <location>
        <begin position="12"/>
        <end position="30"/>
    </location>
</feature>
<reference evidence="3" key="1">
    <citation type="journal article" date="2019" name="Int. J. Syst. Evol. Microbiol.">
        <title>The Global Catalogue of Microorganisms (GCM) 10K type strain sequencing project: providing services to taxonomists for standard genome sequencing and annotation.</title>
        <authorList>
            <consortium name="The Broad Institute Genomics Platform"/>
            <consortium name="The Broad Institute Genome Sequencing Center for Infectious Disease"/>
            <person name="Wu L."/>
            <person name="Ma J."/>
        </authorList>
    </citation>
    <scope>NUCLEOTIDE SEQUENCE [LARGE SCALE GENOMIC DNA]</scope>
    <source>
        <strain evidence="3">JCM 18720</strain>
    </source>
</reference>
<comment type="caution">
    <text evidence="2">The sequence shown here is derived from an EMBL/GenBank/DDBJ whole genome shotgun (WGS) entry which is preliminary data.</text>
</comment>
<keyword evidence="1" id="KW-1133">Transmembrane helix</keyword>
<dbReference type="RefSeq" id="WP_345315383.1">
    <property type="nucleotide sequence ID" value="NZ_BAABLF010000004.1"/>
</dbReference>
<keyword evidence="3" id="KW-1185">Reference proteome</keyword>
<protein>
    <recommendedName>
        <fullName evidence="4">SMODS and SLOG-associating 2TM effector domain-containing protein</fullName>
    </recommendedName>
</protein>
<evidence type="ECO:0000313" key="3">
    <source>
        <dbReference type="Proteomes" id="UP001501600"/>
    </source>
</evidence>
<feature type="transmembrane region" description="Helical" evidence="1">
    <location>
        <begin position="173"/>
        <end position="192"/>
    </location>
</feature>
<proteinExistence type="predicted"/>
<keyword evidence="1" id="KW-0472">Membrane</keyword>
<evidence type="ECO:0008006" key="4">
    <source>
        <dbReference type="Google" id="ProtNLM"/>
    </source>
</evidence>
<organism evidence="2 3">
    <name type="scientific">Ferrimonas gelatinilytica</name>
    <dbReference type="NCBI Taxonomy" id="1255257"/>
    <lineage>
        <taxon>Bacteria</taxon>
        <taxon>Pseudomonadati</taxon>
        <taxon>Pseudomonadota</taxon>
        <taxon>Gammaproteobacteria</taxon>
        <taxon>Alteromonadales</taxon>
        <taxon>Ferrimonadaceae</taxon>
        <taxon>Ferrimonas</taxon>
    </lineage>
</organism>